<dbReference type="AlphaFoldDB" id="A0AAE3VAQ8"/>
<keyword evidence="1" id="KW-0175">Coiled coil</keyword>
<dbReference type="Gene3D" id="1.10.10.60">
    <property type="entry name" value="Homeodomain-like"/>
    <property type="match status" value="1"/>
</dbReference>
<dbReference type="GO" id="GO:0004803">
    <property type="term" value="F:transposase activity"/>
    <property type="evidence" value="ECO:0007669"/>
    <property type="project" value="InterPro"/>
</dbReference>
<dbReference type="InterPro" id="IPR009057">
    <property type="entry name" value="Homeodomain-like_sf"/>
</dbReference>
<accession>A0AAE3VAQ8</accession>
<dbReference type="Pfam" id="PF01527">
    <property type="entry name" value="HTH_Tnp_1"/>
    <property type="match status" value="1"/>
</dbReference>
<gene>
    <name evidence="2" type="ORF">J2S20_001580</name>
</gene>
<dbReference type="GO" id="GO:0003677">
    <property type="term" value="F:DNA binding"/>
    <property type="evidence" value="ECO:0007669"/>
    <property type="project" value="InterPro"/>
</dbReference>
<name>A0AAE3VAQ8_9FIRM</name>
<dbReference type="InterPro" id="IPR002514">
    <property type="entry name" value="Transposase_8"/>
</dbReference>
<evidence type="ECO:0000313" key="2">
    <source>
        <dbReference type="EMBL" id="MDQ0152879.1"/>
    </source>
</evidence>
<evidence type="ECO:0000313" key="3">
    <source>
        <dbReference type="Proteomes" id="UP001241537"/>
    </source>
</evidence>
<keyword evidence="3" id="KW-1185">Reference proteome</keyword>
<dbReference type="SUPFAM" id="SSF46689">
    <property type="entry name" value="Homeodomain-like"/>
    <property type="match status" value="1"/>
</dbReference>
<dbReference type="Proteomes" id="UP001241537">
    <property type="component" value="Unassembled WGS sequence"/>
</dbReference>
<sequence>MAKGTAYTQQFKEDAVRYKKEHPELSYQAAASNLNISISALKTWIKKSKENEGKVPTRGTGNYSSDEAKEIARLQRELRDAKDALEVLKKAIGVLGN</sequence>
<protein>
    <submittedName>
        <fullName evidence="2">Transposase</fullName>
    </submittedName>
</protein>
<organism evidence="2 3">
    <name type="scientific">Moryella indoligenes</name>
    <dbReference type="NCBI Taxonomy" id="371674"/>
    <lineage>
        <taxon>Bacteria</taxon>
        <taxon>Bacillati</taxon>
        <taxon>Bacillota</taxon>
        <taxon>Clostridia</taxon>
        <taxon>Lachnospirales</taxon>
        <taxon>Lachnospiraceae</taxon>
        <taxon>Moryella</taxon>
    </lineage>
</organism>
<dbReference type="GO" id="GO:0006313">
    <property type="term" value="P:DNA transposition"/>
    <property type="evidence" value="ECO:0007669"/>
    <property type="project" value="InterPro"/>
</dbReference>
<dbReference type="EMBL" id="JAUSTO010000009">
    <property type="protein sequence ID" value="MDQ0152879.1"/>
    <property type="molecule type" value="Genomic_DNA"/>
</dbReference>
<proteinExistence type="predicted"/>
<dbReference type="RefSeq" id="WP_307254796.1">
    <property type="nucleotide sequence ID" value="NZ_JAUSTO010000009.1"/>
</dbReference>
<feature type="coiled-coil region" evidence="1">
    <location>
        <begin position="64"/>
        <end position="91"/>
    </location>
</feature>
<comment type="caution">
    <text evidence="2">The sequence shown here is derived from an EMBL/GenBank/DDBJ whole genome shotgun (WGS) entry which is preliminary data.</text>
</comment>
<evidence type="ECO:0000256" key="1">
    <source>
        <dbReference type="SAM" id="Coils"/>
    </source>
</evidence>
<reference evidence="2" key="1">
    <citation type="submission" date="2023-07" db="EMBL/GenBank/DDBJ databases">
        <title>Genomic Encyclopedia of Type Strains, Phase IV (KMG-IV): sequencing the most valuable type-strain genomes for metagenomic binning, comparative biology and taxonomic classification.</title>
        <authorList>
            <person name="Goeker M."/>
        </authorList>
    </citation>
    <scope>NUCLEOTIDE SEQUENCE</scope>
    <source>
        <strain evidence="2">DSM 19659</strain>
    </source>
</reference>